<dbReference type="SUPFAM" id="SSF54695">
    <property type="entry name" value="POZ domain"/>
    <property type="match status" value="1"/>
</dbReference>
<feature type="domain" description="SKP1 component POZ" evidence="6">
    <location>
        <begin position="7"/>
        <end position="69"/>
    </location>
</feature>
<dbReference type="Gene3D" id="3.30.710.10">
    <property type="entry name" value="Potassium Channel Kv1.1, Chain A"/>
    <property type="match status" value="1"/>
</dbReference>
<dbReference type="PANTHER" id="PTHR11165">
    <property type="entry name" value="SKP1"/>
    <property type="match status" value="1"/>
</dbReference>
<comment type="pathway">
    <text evidence="1 4">Protein modification; protein ubiquitination.</text>
</comment>
<dbReference type="AlphaFoldDB" id="A0AAV5C712"/>
<gene>
    <name evidence="7" type="primary">ga10606</name>
    <name evidence="7" type="ORF">PR202_ga10606</name>
</gene>
<dbReference type="GO" id="GO:0016567">
    <property type="term" value="P:protein ubiquitination"/>
    <property type="evidence" value="ECO:0007669"/>
    <property type="project" value="UniProtKB-UniRule"/>
</dbReference>
<dbReference type="SMART" id="SM00512">
    <property type="entry name" value="Skp1"/>
    <property type="match status" value="1"/>
</dbReference>
<dbReference type="GO" id="GO:0009867">
    <property type="term" value="P:jasmonic acid mediated signaling pathway"/>
    <property type="evidence" value="ECO:0007669"/>
    <property type="project" value="UniProtKB-ARBA"/>
</dbReference>
<comment type="function">
    <text evidence="4">Involved in ubiquitination and subsequent proteasomal degradation of target proteins. Together with CUL1, RBX1 and a F-box protein, it forms a SCF E3 ubiquitin ligase complex. The functional specificity of this complex depends on the type of F-box protein. In the SCF complex, it serves as an adapter that links the F-box protein to CUL1.</text>
</comment>
<dbReference type="EMBL" id="BQKI01000004">
    <property type="protein sequence ID" value="GJM93997.1"/>
    <property type="molecule type" value="Genomic_DNA"/>
</dbReference>
<reference evidence="7" key="1">
    <citation type="journal article" date="2018" name="DNA Res.">
        <title>Multiple hybrid de novo genome assembly of finger millet, an orphan allotetraploid crop.</title>
        <authorList>
            <person name="Hatakeyama M."/>
            <person name="Aluri S."/>
            <person name="Balachadran M.T."/>
            <person name="Sivarajan S.R."/>
            <person name="Patrignani A."/>
            <person name="Gruter S."/>
            <person name="Poveda L."/>
            <person name="Shimizu-Inatsugi R."/>
            <person name="Baeten J."/>
            <person name="Francoijs K.J."/>
            <person name="Nataraja K.N."/>
            <person name="Reddy Y.A.N."/>
            <person name="Phadnis S."/>
            <person name="Ravikumar R.L."/>
            <person name="Schlapbach R."/>
            <person name="Sreeman S.M."/>
            <person name="Shimizu K.K."/>
        </authorList>
    </citation>
    <scope>NUCLEOTIDE SEQUENCE</scope>
</reference>
<evidence type="ECO:0000259" key="5">
    <source>
        <dbReference type="Pfam" id="PF01466"/>
    </source>
</evidence>
<dbReference type="Proteomes" id="UP001054889">
    <property type="component" value="Unassembled WGS sequence"/>
</dbReference>
<dbReference type="Pfam" id="PF01466">
    <property type="entry name" value="Skp1"/>
    <property type="match status" value="1"/>
</dbReference>
<comment type="similarity">
    <text evidence="2 4">Belongs to the SKP1 family.</text>
</comment>
<proteinExistence type="inferred from homology"/>
<reference evidence="7" key="2">
    <citation type="submission" date="2021-12" db="EMBL/GenBank/DDBJ databases">
        <title>Resequencing data analysis of finger millet.</title>
        <authorList>
            <person name="Hatakeyama M."/>
            <person name="Aluri S."/>
            <person name="Balachadran M.T."/>
            <person name="Sivarajan S.R."/>
            <person name="Poveda L."/>
            <person name="Shimizu-Inatsugi R."/>
            <person name="Schlapbach R."/>
            <person name="Sreeman S.M."/>
            <person name="Shimizu K.K."/>
        </authorList>
    </citation>
    <scope>NUCLEOTIDE SEQUENCE</scope>
</reference>
<evidence type="ECO:0000256" key="2">
    <source>
        <dbReference type="ARBA" id="ARBA00009993"/>
    </source>
</evidence>
<keyword evidence="3 4" id="KW-0833">Ubl conjugation pathway</keyword>
<dbReference type="PIRSF" id="PIRSF028729">
    <property type="entry name" value="E3_ubiquit_lig_SCF_Skp"/>
    <property type="match status" value="1"/>
</dbReference>
<evidence type="ECO:0000313" key="8">
    <source>
        <dbReference type="Proteomes" id="UP001054889"/>
    </source>
</evidence>
<sequence>MAAEPKKMVRLRSSDGVTFEVEERSICAASRTINGVLMEEGRAAADVVPLPDVINAATLSRVLDYVREHYDEQGHREFYLPISGLDHPLSGFDKDFLKVDDDTLFDVMLAAGYLGMDDLVELMCRGLAEQMKGKTPEELRQRFGIVNDYTKEEEEEVRKEIAWASELFKSQ</sequence>
<comment type="subunit">
    <text evidence="4">Part of a SCF (SKP1-cullin-F-box) protein ligase complex.</text>
</comment>
<keyword evidence="8" id="KW-1185">Reference proteome</keyword>
<protein>
    <recommendedName>
        <fullName evidence="4">SKP1-like protein</fullName>
    </recommendedName>
</protein>
<evidence type="ECO:0000256" key="4">
    <source>
        <dbReference type="PIRNR" id="PIRNR028729"/>
    </source>
</evidence>
<evidence type="ECO:0000259" key="6">
    <source>
        <dbReference type="Pfam" id="PF03931"/>
    </source>
</evidence>
<feature type="domain" description="SKP1 component dimerisation" evidence="5">
    <location>
        <begin position="118"/>
        <end position="164"/>
    </location>
</feature>
<accession>A0AAV5C712</accession>
<dbReference type="InterPro" id="IPR016072">
    <property type="entry name" value="Skp1_comp_dimer"/>
</dbReference>
<name>A0AAV5C712_ELECO</name>
<evidence type="ECO:0000256" key="1">
    <source>
        <dbReference type="ARBA" id="ARBA00004906"/>
    </source>
</evidence>
<evidence type="ECO:0000313" key="7">
    <source>
        <dbReference type="EMBL" id="GJM93997.1"/>
    </source>
</evidence>
<dbReference type="InterPro" id="IPR036296">
    <property type="entry name" value="SKP1-like_dim_sf"/>
</dbReference>
<dbReference type="GO" id="GO:0006511">
    <property type="term" value="P:ubiquitin-dependent protein catabolic process"/>
    <property type="evidence" value="ECO:0007669"/>
    <property type="project" value="InterPro"/>
</dbReference>
<organism evidence="7 8">
    <name type="scientific">Eleusine coracana subsp. coracana</name>
    <dbReference type="NCBI Taxonomy" id="191504"/>
    <lineage>
        <taxon>Eukaryota</taxon>
        <taxon>Viridiplantae</taxon>
        <taxon>Streptophyta</taxon>
        <taxon>Embryophyta</taxon>
        <taxon>Tracheophyta</taxon>
        <taxon>Spermatophyta</taxon>
        <taxon>Magnoliopsida</taxon>
        <taxon>Liliopsida</taxon>
        <taxon>Poales</taxon>
        <taxon>Poaceae</taxon>
        <taxon>PACMAD clade</taxon>
        <taxon>Chloridoideae</taxon>
        <taxon>Cynodonteae</taxon>
        <taxon>Eleusininae</taxon>
        <taxon>Eleusine</taxon>
    </lineage>
</organism>
<dbReference type="InterPro" id="IPR001232">
    <property type="entry name" value="SKP1-like"/>
</dbReference>
<dbReference type="SUPFAM" id="SSF81382">
    <property type="entry name" value="Skp1 dimerisation domain-like"/>
    <property type="match status" value="1"/>
</dbReference>
<dbReference type="Pfam" id="PF03931">
    <property type="entry name" value="Skp1_POZ"/>
    <property type="match status" value="1"/>
</dbReference>
<evidence type="ECO:0000256" key="3">
    <source>
        <dbReference type="ARBA" id="ARBA00022786"/>
    </source>
</evidence>
<dbReference type="InterPro" id="IPR011333">
    <property type="entry name" value="SKP1/BTB/POZ_sf"/>
</dbReference>
<dbReference type="InterPro" id="IPR016897">
    <property type="entry name" value="SKP1"/>
</dbReference>
<dbReference type="InterPro" id="IPR016073">
    <property type="entry name" value="Skp1_comp_POZ"/>
</dbReference>
<comment type="caution">
    <text evidence="7">The sequence shown here is derived from an EMBL/GenBank/DDBJ whole genome shotgun (WGS) entry which is preliminary data.</text>
</comment>